<dbReference type="CDD" id="cd12156">
    <property type="entry name" value="HPPR"/>
    <property type="match status" value="1"/>
</dbReference>
<organism evidence="8 9">
    <name type="scientific">Ceratopteris richardii</name>
    <name type="common">Triangle waterfern</name>
    <dbReference type="NCBI Taxonomy" id="49495"/>
    <lineage>
        <taxon>Eukaryota</taxon>
        <taxon>Viridiplantae</taxon>
        <taxon>Streptophyta</taxon>
        <taxon>Embryophyta</taxon>
        <taxon>Tracheophyta</taxon>
        <taxon>Polypodiopsida</taxon>
        <taxon>Polypodiidae</taxon>
        <taxon>Polypodiales</taxon>
        <taxon>Pteridineae</taxon>
        <taxon>Pteridaceae</taxon>
        <taxon>Parkerioideae</taxon>
        <taxon>Ceratopteris</taxon>
    </lineage>
</organism>
<dbReference type="PANTHER" id="PTHR10996:SF178">
    <property type="entry name" value="2-HYDROXYACID DEHYDROGENASE YGL185C-RELATED"/>
    <property type="match status" value="1"/>
</dbReference>
<keyword evidence="3" id="KW-0520">NAD</keyword>
<dbReference type="PANTHER" id="PTHR10996">
    <property type="entry name" value="2-HYDROXYACID DEHYDROGENASE-RELATED"/>
    <property type="match status" value="1"/>
</dbReference>
<dbReference type="OrthoDB" id="9991913at2759"/>
<dbReference type="EMBL" id="CM035411">
    <property type="protein sequence ID" value="KAH7434949.1"/>
    <property type="molecule type" value="Genomic_DNA"/>
</dbReference>
<dbReference type="GO" id="GO:0051287">
    <property type="term" value="F:NAD binding"/>
    <property type="evidence" value="ECO:0007669"/>
    <property type="project" value="InterPro"/>
</dbReference>
<reference evidence="8" key="1">
    <citation type="submission" date="2021-08" db="EMBL/GenBank/DDBJ databases">
        <title>WGS assembly of Ceratopteris richardii.</title>
        <authorList>
            <person name="Marchant D.B."/>
            <person name="Chen G."/>
            <person name="Jenkins J."/>
            <person name="Shu S."/>
            <person name="Leebens-Mack J."/>
            <person name="Grimwood J."/>
            <person name="Schmutz J."/>
            <person name="Soltis P."/>
            <person name="Soltis D."/>
            <person name="Chen Z.-H."/>
        </authorList>
    </citation>
    <scope>NUCLEOTIDE SEQUENCE</scope>
    <source>
        <strain evidence="8">Whitten #5841</strain>
        <tissue evidence="8">Leaf</tissue>
    </source>
</reference>
<dbReference type="GO" id="GO:0030267">
    <property type="term" value="F:glyoxylate reductase (NADPH) activity"/>
    <property type="evidence" value="ECO:0007669"/>
    <property type="project" value="TreeGrafter"/>
</dbReference>
<evidence type="ECO:0000313" key="8">
    <source>
        <dbReference type="EMBL" id="KAH7434949.1"/>
    </source>
</evidence>
<dbReference type="Pfam" id="PF02826">
    <property type="entry name" value="2-Hacid_dh_C"/>
    <property type="match status" value="1"/>
</dbReference>
<evidence type="ECO:0008006" key="10">
    <source>
        <dbReference type="Google" id="ProtNLM"/>
    </source>
</evidence>
<dbReference type="OMA" id="HHTRAAM"/>
<keyword evidence="5" id="KW-0732">Signal</keyword>
<dbReference type="InterPro" id="IPR006140">
    <property type="entry name" value="D-isomer_DH_NAD-bd"/>
</dbReference>
<proteinExistence type="inferred from homology"/>
<evidence type="ECO:0000256" key="3">
    <source>
        <dbReference type="ARBA" id="ARBA00023027"/>
    </source>
</evidence>
<dbReference type="SUPFAM" id="SSF52283">
    <property type="entry name" value="Formate/glycerate dehydrogenase catalytic domain-like"/>
    <property type="match status" value="1"/>
</dbReference>
<dbReference type="Gene3D" id="3.40.50.720">
    <property type="entry name" value="NAD(P)-binding Rossmann-like Domain"/>
    <property type="match status" value="2"/>
</dbReference>
<comment type="caution">
    <text evidence="8">The sequence shown here is derived from an EMBL/GenBank/DDBJ whole genome shotgun (WGS) entry which is preliminary data.</text>
</comment>
<keyword evidence="9" id="KW-1185">Reference proteome</keyword>
<dbReference type="GO" id="GO:0016618">
    <property type="term" value="F:hydroxypyruvate reductase [NAD(P)H] activity"/>
    <property type="evidence" value="ECO:0007669"/>
    <property type="project" value="TreeGrafter"/>
</dbReference>
<feature type="chain" id="PRO_5035857554" description="Hydroxyphenylpyruvate reductase" evidence="5">
    <location>
        <begin position="26"/>
        <end position="367"/>
    </location>
</feature>
<dbReference type="InterPro" id="IPR050223">
    <property type="entry name" value="D-isomer_2-hydroxyacid_DH"/>
</dbReference>
<dbReference type="AlphaFoldDB" id="A0A8T2US39"/>
<feature type="signal peptide" evidence="5">
    <location>
        <begin position="1"/>
        <end position="25"/>
    </location>
</feature>
<evidence type="ECO:0000256" key="4">
    <source>
        <dbReference type="RuleBase" id="RU003719"/>
    </source>
</evidence>
<dbReference type="GO" id="GO:0005829">
    <property type="term" value="C:cytosol"/>
    <property type="evidence" value="ECO:0007669"/>
    <property type="project" value="TreeGrafter"/>
</dbReference>
<dbReference type="InterPro" id="IPR036291">
    <property type="entry name" value="NAD(P)-bd_dom_sf"/>
</dbReference>
<evidence type="ECO:0000256" key="2">
    <source>
        <dbReference type="ARBA" id="ARBA00023002"/>
    </source>
</evidence>
<evidence type="ECO:0000259" key="6">
    <source>
        <dbReference type="Pfam" id="PF00389"/>
    </source>
</evidence>
<evidence type="ECO:0000256" key="1">
    <source>
        <dbReference type="ARBA" id="ARBA00022857"/>
    </source>
</evidence>
<dbReference type="Proteomes" id="UP000825935">
    <property type="component" value="Chromosome 6"/>
</dbReference>
<protein>
    <recommendedName>
        <fullName evidence="10">Hydroxyphenylpyruvate reductase</fullName>
    </recommendedName>
</protein>
<feature type="domain" description="D-isomer specific 2-hydroxyacid dehydrogenase catalytic" evidence="6">
    <location>
        <begin position="104"/>
        <end position="366"/>
    </location>
</feature>
<evidence type="ECO:0000259" key="7">
    <source>
        <dbReference type="Pfam" id="PF02826"/>
    </source>
</evidence>
<gene>
    <name evidence="8" type="ORF">KP509_06G041800</name>
</gene>
<keyword evidence="1" id="KW-0521">NADP</keyword>
<keyword evidence="2 4" id="KW-0560">Oxidoreductase</keyword>
<dbReference type="InterPro" id="IPR006139">
    <property type="entry name" value="D-isomer_2_OHA_DH_cat_dom"/>
</dbReference>
<name>A0A8T2US39_CERRI</name>
<feature type="domain" description="D-isomer specific 2-hydroxyacid dehydrogenase NAD-binding" evidence="7">
    <location>
        <begin position="164"/>
        <end position="335"/>
    </location>
</feature>
<comment type="similarity">
    <text evidence="4">Belongs to the D-isomer specific 2-hydroxyacid dehydrogenase family.</text>
</comment>
<evidence type="ECO:0000313" key="9">
    <source>
        <dbReference type="Proteomes" id="UP000825935"/>
    </source>
</evidence>
<accession>A0A8T2US39</accession>
<dbReference type="Pfam" id="PF00389">
    <property type="entry name" value="2-Hacid_dh"/>
    <property type="match status" value="1"/>
</dbReference>
<sequence>METRSPFMLRTSLLVCSLSSVPVFSVRSRAWTLPYNSRSLAMRSVNDQNLEKECVLVQTPVVGSKLHPLLGSMLHILEERYSVIYLVDDVDVAASRTPLSTIRALVARREVSVDLIESLPNLGIIANHAVGTDNIDLDYCRRRGIRVTNTPDVGTDDVADLAILLMLAVRRKLCKAHEFVRAGVWGETLFPLASKGSGLQLGILGLGQIGMAIAKRAENFKYTISYHGRTQKPGVSYTFYSNLSELAANSDILVVACSLTDDTKHLVGEDVLEALGPEGTLINIARGQIIDECALVKSLVEKRLGGAGLDVFEDEPYVHKELLNMDNVILTPHVGSSTWEARKVMAKLVQDNIDAFFAGKPLPTPVV</sequence>
<dbReference type="FunFam" id="3.40.50.720:FF:000213">
    <property type="entry name" value="Putative 2-hydroxyacid dehydrogenase"/>
    <property type="match status" value="1"/>
</dbReference>
<dbReference type="SUPFAM" id="SSF51735">
    <property type="entry name" value="NAD(P)-binding Rossmann-fold domains"/>
    <property type="match status" value="1"/>
</dbReference>
<evidence type="ECO:0000256" key="5">
    <source>
        <dbReference type="SAM" id="SignalP"/>
    </source>
</evidence>